<dbReference type="Proteomes" id="UP000238274">
    <property type="component" value="Unassembled WGS sequence"/>
</dbReference>
<reference evidence="1 2" key="1">
    <citation type="submission" date="2017-12" db="EMBL/GenBank/DDBJ databases">
        <title>Gene loss provides genomic basis for host adaptation in cereal stripe rust fungi.</title>
        <authorList>
            <person name="Xia C."/>
        </authorList>
    </citation>
    <scope>NUCLEOTIDE SEQUENCE [LARGE SCALE GENOMIC DNA]</scope>
    <source>
        <strain evidence="1 2">93TX-2</strain>
    </source>
</reference>
<gene>
    <name evidence="1" type="ORF">PSHT_08957</name>
</gene>
<protein>
    <submittedName>
        <fullName evidence="1">Uncharacterized protein</fullName>
    </submittedName>
</protein>
<dbReference type="VEuPathDB" id="FungiDB:PSHT_08957"/>
<proteinExistence type="predicted"/>
<reference evidence="2" key="2">
    <citation type="journal article" date="2018" name="BMC Genomics">
        <title>Genomic insights into host adaptation between the wheat stripe rust pathogen (Puccinia striiformis f. sp. tritici) and the barley stripe rust pathogen (Puccinia striiformis f. sp. hordei).</title>
        <authorList>
            <person name="Xia C."/>
            <person name="Wang M."/>
            <person name="Yin C."/>
            <person name="Cornejo O.E."/>
            <person name="Hulbert S.H."/>
            <person name="Chen X."/>
        </authorList>
    </citation>
    <scope>NUCLEOTIDE SEQUENCE [LARGE SCALE GENOMIC DNA]</scope>
    <source>
        <strain evidence="2">93TX-2</strain>
    </source>
</reference>
<dbReference type="EMBL" id="PKSM01000124">
    <property type="protein sequence ID" value="POW09805.1"/>
    <property type="molecule type" value="Genomic_DNA"/>
</dbReference>
<dbReference type="VEuPathDB" id="FungiDB:PSTT_12580"/>
<comment type="caution">
    <text evidence="1">The sequence shown here is derived from an EMBL/GenBank/DDBJ whole genome shotgun (WGS) entry which is preliminary data.</text>
</comment>
<evidence type="ECO:0000313" key="1">
    <source>
        <dbReference type="EMBL" id="POW09805.1"/>
    </source>
</evidence>
<reference evidence="2" key="3">
    <citation type="journal article" date="2018" name="Mol. Plant Microbe Interact.">
        <title>Genome sequence resources for the wheat stripe rust pathogen (Puccinia striiformis f. sp. tritici) and the barley stripe rust pathogen (Puccinia striiformis f. sp. hordei).</title>
        <authorList>
            <person name="Xia C."/>
            <person name="Wang M."/>
            <person name="Yin C."/>
            <person name="Cornejo O.E."/>
            <person name="Hulbert S.H."/>
            <person name="Chen X."/>
        </authorList>
    </citation>
    <scope>NUCLEOTIDE SEQUENCE [LARGE SCALE GENOMIC DNA]</scope>
    <source>
        <strain evidence="2">93TX-2</strain>
    </source>
</reference>
<organism evidence="1 2">
    <name type="scientific">Puccinia striiformis</name>
    <dbReference type="NCBI Taxonomy" id="27350"/>
    <lineage>
        <taxon>Eukaryota</taxon>
        <taxon>Fungi</taxon>
        <taxon>Dikarya</taxon>
        <taxon>Basidiomycota</taxon>
        <taxon>Pucciniomycotina</taxon>
        <taxon>Pucciniomycetes</taxon>
        <taxon>Pucciniales</taxon>
        <taxon>Pucciniaceae</taxon>
        <taxon>Puccinia</taxon>
    </lineage>
</organism>
<name>A0A2S4VJY1_9BASI</name>
<sequence length="240" mass="26649">MNSFVIDPTLIKFKGPNYARFCGKFTISTPYTLRNQSYSLYCQTVVSGVWSQGQRLCSVSLRTDVSQPTALNVGSTYEISGEVEGLNAYLMPILKWNGGDERVTRINTRLADRSPVRFSGVGTIVTWQRFVINPLENRDLIQAVVVHKKEVITLRLVELLTMIADPCPSGLLLGWNYCHVDQAINAFEGSRIAYVGSMQGRDKGDGTPIVEVPKATLNFVGGMLDRGEECLETELSDDFN</sequence>
<evidence type="ECO:0000313" key="2">
    <source>
        <dbReference type="Proteomes" id="UP000238274"/>
    </source>
</evidence>
<keyword evidence="2" id="KW-1185">Reference proteome</keyword>
<accession>A0A2S4VJY1</accession>
<dbReference type="AlphaFoldDB" id="A0A2S4VJY1"/>